<evidence type="ECO:0000313" key="1">
    <source>
        <dbReference type="EMBL" id="VYU56700.1"/>
    </source>
</evidence>
<dbReference type="EMBL" id="CACRUU010000087">
    <property type="protein sequence ID" value="VYU56700.1"/>
    <property type="molecule type" value="Genomic_DNA"/>
</dbReference>
<organism evidence="1">
    <name type="scientific">Mediterraneibacter gnavus</name>
    <name type="common">Ruminococcus gnavus</name>
    <dbReference type="NCBI Taxonomy" id="33038"/>
    <lineage>
        <taxon>Bacteria</taxon>
        <taxon>Bacillati</taxon>
        <taxon>Bacillota</taxon>
        <taxon>Clostridia</taxon>
        <taxon>Lachnospirales</taxon>
        <taxon>Lachnospiraceae</taxon>
        <taxon>Mediterraneibacter</taxon>
    </lineage>
</organism>
<accession>A0A6N3FXI9</accession>
<proteinExistence type="predicted"/>
<reference evidence="1" key="1">
    <citation type="submission" date="2019-11" db="EMBL/GenBank/DDBJ databases">
        <authorList>
            <person name="Feng L."/>
        </authorList>
    </citation>
    <scope>NUCLEOTIDE SEQUENCE</scope>
    <source>
        <strain evidence="1">RgnavusLFYP36</strain>
    </source>
</reference>
<protein>
    <recommendedName>
        <fullName evidence="2">Cupin domain-containing protein</fullName>
    </recommendedName>
</protein>
<gene>
    <name evidence="1" type="ORF">RGLFYP36_02064</name>
</gene>
<dbReference type="RefSeq" id="WP_226970736.1">
    <property type="nucleotide sequence ID" value="NZ_CACRUU010000087.1"/>
</dbReference>
<evidence type="ECO:0008006" key="2">
    <source>
        <dbReference type="Google" id="ProtNLM"/>
    </source>
</evidence>
<name>A0A6N3FXI9_MEDGN</name>
<sequence>MWYQKDWFTGIDYYNLKEKQVHITEMEIKKPVEQRFHEQTEIYYVISGDAEL</sequence>
<dbReference type="AlphaFoldDB" id="A0A6N3FXI9"/>